<dbReference type="EMBL" id="RKQZ01000001">
    <property type="protein sequence ID" value="RPF19849.1"/>
    <property type="molecule type" value="Genomic_DNA"/>
</dbReference>
<feature type="transmembrane region" description="Helical" evidence="4">
    <location>
        <begin position="270"/>
        <end position="288"/>
    </location>
</feature>
<dbReference type="Proteomes" id="UP000280501">
    <property type="component" value="Unassembled WGS sequence"/>
</dbReference>
<dbReference type="SUPFAM" id="SSF53448">
    <property type="entry name" value="Nucleotide-diphospho-sugar transferases"/>
    <property type="match status" value="1"/>
</dbReference>
<dbReference type="Gene3D" id="3.90.550.10">
    <property type="entry name" value="Spore Coat Polysaccharide Biosynthesis Protein SpsA, Chain A"/>
    <property type="match status" value="1"/>
</dbReference>
<evidence type="ECO:0000256" key="2">
    <source>
        <dbReference type="ARBA" id="ARBA00022676"/>
    </source>
</evidence>
<keyword evidence="2" id="KW-0328">Glycosyltransferase</keyword>
<dbReference type="Pfam" id="PF00535">
    <property type="entry name" value="Glycos_transf_2"/>
    <property type="match status" value="1"/>
</dbReference>
<dbReference type="PANTHER" id="PTHR43630:SF1">
    <property type="entry name" value="POLY-BETA-1,6-N-ACETYL-D-GLUCOSAMINE SYNTHASE"/>
    <property type="match status" value="1"/>
</dbReference>
<comment type="caution">
    <text evidence="6">The sequence shown here is derived from an EMBL/GenBank/DDBJ whole genome shotgun (WGS) entry which is preliminary data.</text>
</comment>
<organism evidence="6 7">
    <name type="scientific">Myceligenerans xiligouense</name>
    <dbReference type="NCBI Taxonomy" id="253184"/>
    <lineage>
        <taxon>Bacteria</taxon>
        <taxon>Bacillati</taxon>
        <taxon>Actinomycetota</taxon>
        <taxon>Actinomycetes</taxon>
        <taxon>Micrococcales</taxon>
        <taxon>Promicromonosporaceae</taxon>
        <taxon>Myceligenerans</taxon>
    </lineage>
</organism>
<gene>
    <name evidence="6" type="ORF">EDD34_0415</name>
</gene>
<dbReference type="InterPro" id="IPR029044">
    <property type="entry name" value="Nucleotide-diphossugar_trans"/>
</dbReference>
<protein>
    <submittedName>
        <fullName evidence="6">Cellulose synthase/poly-beta-1,6-N-acetylglucosamine synthase-like glycosyltransferase</fullName>
    </submittedName>
</protein>
<feature type="domain" description="Glycosyltransferase 2-like" evidence="5">
    <location>
        <begin position="22"/>
        <end position="135"/>
    </location>
</feature>
<reference evidence="6 7" key="1">
    <citation type="submission" date="2018-11" db="EMBL/GenBank/DDBJ databases">
        <title>Sequencing the genomes of 1000 actinobacteria strains.</title>
        <authorList>
            <person name="Klenk H.-P."/>
        </authorList>
    </citation>
    <scope>NUCLEOTIDE SEQUENCE [LARGE SCALE GENOMIC DNA]</scope>
    <source>
        <strain evidence="6 7">DSM 15700</strain>
    </source>
</reference>
<keyword evidence="4" id="KW-0472">Membrane</keyword>
<dbReference type="AlphaFoldDB" id="A0A3N4YFB7"/>
<proteinExistence type="inferred from homology"/>
<evidence type="ECO:0000256" key="1">
    <source>
        <dbReference type="ARBA" id="ARBA00006739"/>
    </source>
</evidence>
<dbReference type="GO" id="GO:0016757">
    <property type="term" value="F:glycosyltransferase activity"/>
    <property type="evidence" value="ECO:0007669"/>
    <property type="project" value="UniProtKB-KW"/>
</dbReference>
<name>A0A3N4YFB7_9MICO</name>
<dbReference type="InterPro" id="IPR001173">
    <property type="entry name" value="Glyco_trans_2-like"/>
</dbReference>
<evidence type="ECO:0000313" key="7">
    <source>
        <dbReference type="Proteomes" id="UP000280501"/>
    </source>
</evidence>
<keyword evidence="4" id="KW-0812">Transmembrane</keyword>
<sequence length="331" mass="36435">MSGGVGRTRTARRRWSATPQVSLVMTVLNEERGLPAFLESLSAQTLLPDELVVVDGGSTDATVSILDSWGAASAVKTRVIEAAGANISEGRNLAVERAQHDLLAVTDAGTCLDAGWLDALVAAKRDDVDVVAGFFEPMWTSWNERLFATVLMPLRDEIDPGTFLPSSRSLLVTRDAWRAAEGYPEWLDYCEDLVFDLAMKRAGLRFAFAPDAVARWSARDTWRGYAKQYYRYARGDGKSGLWPRRHALRYGAYAVGVAGLLAPYPAVVRPLLALGFLGYCAKFFRRAWRRRPPGVRATLRLILAVPAVVVTGDLAKMAGYPVGAAWRRRSR</sequence>
<keyword evidence="4" id="KW-1133">Transmembrane helix</keyword>
<evidence type="ECO:0000259" key="5">
    <source>
        <dbReference type="Pfam" id="PF00535"/>
    </source>
</evidence>
<keyword evidence="7" id="KW-1185">Reference proteome</keyword>
<dbReference type="PANTHER" id="PTHR43630">
    <property type="entry name" value="POLY-BETA-1,6-N-ACETYL-D-GLUCOSAMINE SYNTHASE"/>
    <property type="match status" value="1"/>
</dbReference>
<comment type="similarity">
    <text evidence="1">Belongs to the glycosyltransferase 2 family.</text>
</comment>
<evidence type="ECO:0000313" key="6">
    <source>
        <dbReference type="EMBL" id="RPF19849.1"/>
    </source>
</evidence>
<accession>A0A3N4YFB7</accession>
<evidence type="ECO:0000256" key="3">
    <source>
        <dbReference type="ARBA" id="ARBA00022679"/>
    </source>
</evidence>
<keyword evidence="3 6" id="KW-0808">Transferase</keyword>
<evidence type="ECO:0000256" key="4">
    <source>
        <dbReference type="SAM" id="Phobius"/>
    </source>
</evidence>